<comment type="caution">
    <text evidence="1">The sequence shown here is derived from an EMBL/GenBank/DDBJ whole genome shotgun (WGS) entry which is preliminary data.</text>
</comment>
<name>A0ACC0ZQ60_9ROSI</name>
<sequence length="99" mass="10875">MCSPVRPSRARALMSSCTPPPPKVVDRWQPETEDQSQGFSSSSGVKKVKQSSSTAEVFCRIWGLEKSRLVEEESFGLGWEVGAVSTANTVRRECVVDRG</sequence>
<proteinExistence type="predicted"/>
<evidence type="ECO:0000313" key="2">
    <source>
        <dbReference type="Proteomes" id="UP001164250"/>
    </source>
</evidence>
<protein>
    <submittedName>
        <fullName evidence="1">Uncharacterized protein</fullName>
    </submittedName>
</protein>
<gene>
    <name evidence="1" type="ORF">Patl1_34293</name>
</gene>
<dbReference type="EMBL" id="CM047910">
    <property type="protein sequence ID" value="KAJ0074907.1"/>
    <property type="molecule type" value="Genomic_DNA"/>
</dbReference>
<organism evidence="1 2">
    <name type="scientific">Pistacia atlantica</name>
    <dbReference type="NCBI Taxonomy" id="434234"/>
    <lineage>
        <taxon>Eukaryota</taxon>
        <taxon>Viridiplantae</taxon>
        <taxon>Streptophyta</taxon>
        <taxon>Embryophyta</taxon>
        <taxon>Tracheophyta</taxon>
        <taxon>Spermatophyta</taxon>
        <taxon>Magnoliopsida</taxon>
        <taxon>eudicotyledons</taxon>
        <taxon>Gunneridae</taxon>
        <taxon>Pentapetalae</taxon>
        <taxon>rosids</taxon>
        <taxon>malvids</taxon>
        <taxon>Sapindales</taxon>
        <taxon>Anacardiaceae</taxon>
        <taxon>Pistacia</taxon>
    </lineage>
</organism>
<dbReference type="Proteomes" id="UP001164250">
    <property type="component" value="Chromosome 15"/>
</dbReference>
<keyword evidence="2" id="KW-1185">Reference proteome</keyword>
<evidence type="ECO:0000313" key="1">
    <source>
        <dbReference type="EMBL" id="KAJ0074907.1"/>
    </source>
</evidence>
<reference evidence="2" key="1">
    <citation type="journal article" date="2023" name="G3 (Bethesda)">
        <title>Genome assembly and association tests identify interacting loci associated with vigor, precocity, and sex in interspecific pistachio rootstocks.</title>
        <authorList>
            <person name="Palmer W."/>
            <person name="Jacygrad E."/>
            <person name="Sagayaradj S."/>
            <person name="Cavanaugh K."/>
            <person name="Han R."/>
            <person name="Bertier L."/>
            <person name="Beede B."/>
            <person name="Kafkas S."/>
            <person name="Golino D."/>
            <person name="Preece J."/>
            <person name="Michelmore R."/>
        </authorList>
    </citation>
    <scope>NUCLEOTIDE SEQUENCE [LARGE SCALE GENOMIC DNA]</scope>
</reference>
<accession>A0ACC0ZQ60</accession>